<dbReference type="Gene3D" id="1.25.40.20">
    <property type="entry name" value="Ankyrin repeat-containing domain"/>
    <property type="match status" value="1"/>
</dbReference>
<name>A0A4S8K0V3_MUSBA</name>
<dbReference type="PANTHER" id="PTHR21250">
    <property type="entry name" value="PRE-RRNA-PROCESSING PROTEIN TSR2 HOMOLOG"/>
    <property type="match status" value="1"/>
</dbReference>
<dbReference type="Pfam" id="PF10273">
    <property type="entry name" value="WGG"/>
    <property type="match status" value="1"/>
</dbReference>
<dbReference type="GO" id="GO:0006364">
    <property type="term" value="P:rRNA processing"/>
    <property type="evidence" value="ECO:0007669"/>
    <property type="project" value="UniProtKB-KW"/>
</dbReference>
<gene>
    <name evidence="4" type="ORF">C4D60_Mb08t02760</name>
</gene>
<comment type="similarity">
    <text evidence="1">Belongs to the TSR2 family.</text>
</comment>
<proteinExistence type="inferred from homology"/>
<organism evidence="4 5">
    <name type="scientific">Musa balbisiana</name>
    <name type="common">Banana</name>
    <dbReference type="NCBI Taxonomy" id="52838"/>
    <lineage>
        <taxon>Eukaryota</taxon>
        <taxon>Viridiplantae</taxon>
        <taxon>Streptophyta</taxon>
        <taxon>Embryophyta</taxon>
        <taxon>Tracheophyta</taxon>
        <taxon>Spermatophyta</taxon>
        <taxon>Magnoliopsida</taxon>
        <taxon>Liliopsida</taxon>
        <taxon>Zingiberales</taxon>
        <taxon>Musaceae</taxon>
        <taxon>Musa</taxon>
    </lineage>
</organism>
<comment type="caution">
    <text evidence="4">The sequence shown here is derived from an EMBL/GenBank/DDBJ whole genome shotgun (WGS) entry which is preliminary data.</text>
</comment>
<sequence>MYSVCATSRVPAVLFSGVSESRYSRSRVNPKTFPLPSVAASGIDLAPGASTQKRPEVGEAMDSVGGGPGDEGPHGLLSPQSLSVLGEGISLVFSRWTALQMAVENAWGGKDSRSKSEDLASTILSWFSQSKGPLYIDDLENLLEENMEALFNTEIEDAEELMIMHEACLEGNYESIEKLRRAGPVVSAVSQSKRVAEELMIMHEACLEGNYESIEKLRRAGPVVSAVSQSKRVVDDDSEYESSDEEASEMMVDEPMPHDMVVEKPKQQQMPDEDGWSTVTSRRNRGKK</sequence>
<dbReference type="InterPro" id="IPR036770">
    <property type="entry name" value="Ankyrin_rpt-contain_sf"/>
</dbReference>
<keyword evidence="2" id="KW-0698">rRNA processing</keyword>
<evidence type="ECO:0000313" key="5">
    <source>
        <dbReference type="Proteomes" id="UP000317650"/>
    </source>
</evidence>
<dbReference type="Proteomes" id="UP000317650">
    <property type="component" value="Chromosome 8"/>
</dbReference>
<feature type="compositionally biased region" description="Acidic residues" evidence="3">
    <location>
        <begin position="236"/>
        <end position="252"/>
    </location>
</feature>
<accession>A0A4S8K0V3</accession>
<evidence type="ECO:0000256" key="1">
    <source>
        <dbReference type="ARBA" id="ARBA00006524"/>
    </source>
</evidence>
<evidence type="ECO:0000313" key="4">
    <source>
        <dbReference type="EMBL" id="THU68327.1"/>
    </source>
</evidence>
<dbReference type="STRING" id="52838.A0A4S8K0V3"/>
<evidence type="ECO:0000256" key="2">
    <source>
        <dbReference type="ARBA" id="ARBA00022552"/>
    </source>
</evidence>
<feature type="region of interest" description="Disordered" evidence="3">
    <location>
        <begin position="229"/>
        <end position="288"/>
    </location>
</feature>
<evidence type="ECO:0000256" key="3">
    <source>
        <dbReference type="SAM" id="MobiDB-lite"/>
    </source>
</evidence>
<dbReference type="EMBL" id="PYDT01000002">
    <property type="protein sequence ID" value="THU68327.1"/>
    <property type="molecule type" value="Genomic_DNA"/>
</dbReference>
<keyword evidence="5" id="KW-1185">Reference proteome</keyword>
<dbReference type="InterPro" id="IPR019398">
    <property type="entry name" value="Pre-rRNA_process_TSR2"/>
</dbReference>
<evidence type="ECO:0008006" key="6">
    <source>
        <dbReference type="Google" id="ProtNLM"/>
    </source>
</evidence>
<reference evidence="4 5" key="1">
    <citation type="journal article" date="2019" name="Nat. Plants">
        <title>Genome sequencing of Musa balbisiana reveals subgenome evolution and function divergence in polyploid bananas.</title>
        <authorList>
            <person name="Yao X."/>
        </authorList>
    </citation>
    <scope>NUCLEOTIDE SEQUENCE [LARGE SCALE GENOMIC DNA]</scope>
    <source>
        <strain evidence="5">cv. DH-PKW</strain>
        <tissue evidence="4">Leaves</tissue>
    </source>
</reference>
<feature type="region of interest" description="Disordered" evidence="3">
    <location>
        <begin position="44"/>
        <end position="73"/>
    </location>
</feature>
<feature type="compositionally biased region" description="Basic and acidic residues" evidence="3">
    <location>
        <begin position="255"/>
        <end position="266"/>
    </location>
</feature>
<dbReference type="AlphaFoldDB" id="A0A4S8K0V3"/>
<protein>
    <recommendedName>
        <fullName evidence="6">Pre-rRNA-processing protein TSR2 homolog</fullName>
    </recommendedName>
</protein>